<proteinExistence type="predicted"/>
<evidence type="ECO:0000256" key="3">
    <source>
        <dbReference type="ARBA" id="ARBA00023155"/>
    </source>
</evidence>
<dbReference type="OrthoDB" id="1867783at2759"/>
<gene>
    <name evidence="9" type="ORF">MELIAE_LOCUS4009</name>
</gene>
<evidence type="ECO:0000256" key="1">
    <source>
        <dbReference type="ARBA" id="ARBA00004123"/>
    </source>
</evidence>
<comment type="subcellular location">
    <subcellularLocation>
        <location evidence="1 5 6">Nucleus</location>
    </subcellularLocation>
</comment>
<evidence type="ECO:0000256" key="4">
    <source>
        <dbReference type="ARBA" id="ARBA00023242"/>
    </source>
</evidence>
<sequence length="204" mass="23836">MISQMDQKDEVVKHSDFSIDHILNRAGNSQNSDDEARTSVNYSLDPYSWLQCTRYCPPKIPRVPKREGPQKRQLGRHPRIPFTSHQLSILEEKFQQTPYLSSEEVIKLSNKLDLADIRVKIWFQNRRARERREKTSTEIKQEERKSPVKSEENIRVSPSTSPMSMAVRQPSPDFTMPTLIYNPFLSNPFLNSYSLPNNTDNENR</sequence>
<evidence type="ECO:0000313" key="10">
    <source>
        <dbReference type="Proteomes" id="UP001154078"/>
    </source>
</evidence>
<dbReference type="PROSITE" id="PS50071">
    <property type="entry name" value="HOMEOBOX_2"/>
    <property type="match status" value="1"/>
</dbReference>
<feature type="DNA-binding region" description="Homeobox" evidence="5">
    <location>
        <begin position="75"/>
        <end position="134"/>
    </location>
</feature>
<dbReference type="PANTHER" id="PTHR24333">
    <property type="entry name" value="HOMEO BOX HB9 LIKE A-RELATED"/>
    <property type="match status" value="1"/>
</dbReference>
<accession>A0A9P0AY98</accession>
<dbReference type="CDD" id="cd00086">
    <property type="entry name" value="homeodomain"/>
    <property type="match status" value="1"/>
</dbReference>
<dbReference type="InterPro" id="IPR001356">
    <property type="entry name" value="HD"/>
</dbReference>
<keyword evidence="2 5" id="KW-0238">DNA-binding</keyword>
<evidence type="ECO:0000256" key="6">
    <source>
        <dbReference type="RuleBase" id="RU000682"/>
    </source>
</evidence>
<dbReference type="InterPro" id="IPR017970">
    <property type="entry name" value="Homeobox_CS"/>
</dbReference>
<keyword evidence="10" id="KW-1185">Reference proteome</keyword>
<evidence type="ECO:0000256" key="7">
    <source>
        <dbReference type="SAM" id="MobiDB-lite"/>
    </source>
</evidence>
<dbReference type="SUPFAM" id="SSF46689">
    <property type="entry name" value="Homeodomain-like"/>
    <property type="match status" value="1"/>
</dbReference>
<dbReference type="GO" id="GO:0000981">
    <property type="term" value="F:DNA-binding transcription factor activity, RNA polymerase II-specific"/>
    <property type="evidence" value="ECO:0007669"/>
    <property type="project" value="InterPro"/>
</dbReference>
<dbReference type="Pfam" id="PF00046">
    <property type="entry name" value="Homeodomain"/>
    <property type="match status" value="1"/>
</dbReference>
<dbReference type="Gene3D" id="1.10.10.60">
    <property type="entry name" value="Homeodomain-like"/>
    <property type="match status" value="1"/>
</dbReference>
<feature type="region of interest" description="Disordered" evidence="7">
    <location>
        <begin position="60"/>
        <end position="80"/>
    </location>
</feature>
<dbReference type="PANTHER" id="PTHR24333:SF5">
    <property type="entry name" value="VENT HOMEOBOX"/>
    <property type="match status" value="1"/>
</dbReference>
<name>A0A9P0AY98_BRAAE</name>
<evidence type="ECO:0000313" key="9">
    <source>
        <dbReference type="EMBL" id="CAH0551398.1"/>
    </source>
</evidence>
<dbReference type="SMART" id="SM00389">
    <property type="entry name" value="HOX"/>
    <property type="match status" value="1"/>
</dbReference>
<dbReference type="Proteomes" id="UP001154078">
    <property type="component" value="Chromosome 2"/>
</dbReference>
<keyword evidence="3 5" id="KW-0371">Homeobox</keyword>
<dbReference type="EMBL" id="OV121133">
    <property type="protein sequence ID" value="CAH0551398.1"/>
    <property type="molecule type" value="Genomic_DNA"/>
</dbReference>
<feature type="region of interest" description="Disordered" evidence="7">
    <location>
        <begin position="130"/>
        <end position="167"/>
    </location>
</feature>
<evidence type="ECO:0000259" key="8">
    <source>
        <dbReference type="PROSITE" id="PS50071"/>
    </source>
</evidence>
<feature type="compositionally biased region" description="Basic and acidic residues" evidence="7">
    <location>
        <begin position="130"/>
        <end position="154"/>
    </location>
</feature>
<dbReference type="GO" id="GO:0005634">
    <property type="term" value="C:nucleus"/>
    <property type="evidence" value="ECO:0007669"/>
    <property type="project" value="UniProtKB-SubCell"/>
</dbReference>
<dbReference type="GO" id="GO:0003677">
    <property type="term" value="F:DNA binding"/>
    <property type="evidence" value="ECO:0007669"/>
    <property type="project" value="UniProtKB-UniRule"/>
</dbReference>
<dbReference type="AlphaFoldDB" id="A0A9P0AY98"/>
<organism evidence="9 10">
    <name type="scientific">Brassicogethes aeneus</name>
    <name type="common">Rape pollen beetle</name>
    <name type="synonym">Meligethes aeneus</name>
    <dbReference type="NCBI Taxonomy" id="1431903"/>
    <lineage>
        <taxon>Eukaryota</taxon>
        <taxon>Metazoa</taxon>
        <taxon>Ecdysozoa</taxon>
        <taxon>Arthropoda</taxon>
        <taxon>Hexapoda</taxon>
        <taxon>Insecta</taxon>
        <taxon>Pterygota</taxon>
        <taxon>Neoptera</taxon>
        <taxon>Endopterygota</taxon>
        <taxon>Coleoptera</taxon>
        <taxon>Polyphaga</taxon>
        <taxon>Cucujiformia</taxon>
        <taxon>Nitidulidae</taxon>
        <taxon>Meligethinae</taxon>
        <taxon>Brassicogethes</taxon>
    </lineage>
</organism>
<evidence type="ECO:0000256" key="5">
    <source>
        <dbReference type="PROSITE-ProRule" id="PRU00108"/>
    </source>
</evidence>
<feature type="domain" description="Homeobox" evidence="8">
    <location>
        <begin position="73"/>
        <end position="133"/>
    </location>
</feature>
<keyword evidence="4 5" id="KW-0539">Nucleus</keyword>
<dbReference type="InterPro" id="IPR050848">
    <property type="entry name" value="Homeobox_TF"/>
</dbReference>
<protein>
    <recommendedName>
        <fullName evidence="8">Homeobox domain-containing protein</fullName>
    </recommendedName>
</protein>
<dbReference type="PROSITE" id="PS00027">
    <property type="entry name" value="HOMEOBOX_1"/>
    <property type="match status" value="1"/>
</dbReference>
<reference evidence="9" key="1">
    <citation type="submission" date="2021-12" db="EMBL/GenBank/DDBJ databases">
        <authorList>
            <person name="King R."/>
        </authorList>
    </citation>
    <scope>NUCLEOTIDE SEQUENCE</scope>
</reference>
<evidence type="ECO:0000256" key="2">
    <source>
        <dbReference type="ARBA" id="ARBA00023125"/>
    </source>
</evidence>
<dbReference type="InterPro" id="IPR009057">
    <property type="entry name" value="Homeodomain-like_sf"/>
</dbReference>